<gene>
    <name evidence="3" type="ORF">PAC_12157</name>
</gene>
<proteinExistence type="predicted"/>
<feature type="region of interest" description="Disordered" evidence="2">
    <location>
        <begin position="312"/>
        <end position="337"/>
    </location>
</feature>
<feature type="compositionally biased region" description="Polar residues" evidence="2">
    <location>
        <begin position="57"/>
        <end position="69"/>
    </location>
</feature>
<evidence type="ECO:0000256" key="2">
    <source>
        <dbReference type="SAM" id="MobiDB-lite"/>
    </source>
</evidence>
<name>A0A1L7XB46_9HELO</name>
<feature type="region of interest" description="Disordered" evidence="2">
    <location>
        <begin position="204"/>
        <end position="276"/>
    </location>
</feature>
<accession>A0A1L7XB46</accession>
<dbReference type="Proteomes" id="UP000184330">
    <property type="component" value="Unassembled WGS sequence"/>
</dbReference>
<reference evidence="3 4" key="1">
    <citation type="submission" date="2016-03" db="EMBL/GenBank/DDBJ databases">
        <authorList>
            <person name="Ploux O."/>
        </authorList>
    </citation>
    <scope>NUCLEOTIDE SEQUENCE [LARGE SCALE GENOMIC DNA]</scope>
    <source>
        <strain evidence="3 4">UAMH 11012</strain>
    </source>
</reference>
<feature type="coiled-coil region" evidence="1">
    <location>
        <begin position="150"/>
        <end position="181"/>
    </location>
</feature>
<dbReference type="EMBL" id="FJOG01000020">
    <property type="protein sequence ID" value="CZR62260.1"/>
    <property type="molecule type" value="Genomic_DNA"/>
</dbReference>
<feature type="region of interest" description="Disordered" evidence="2">
    <location>
        <begin position="536"/>
        <end position="561"/>
    </location>
</feature>
<evidence type="ECO:0000313" key="4">
    <source>
        <dbReference type="Proteomes" id="UP000184330"/>
    </source>
</evidence>
<keyword evidence="4" id="KW-1185">Reference proteome</keyword>
<feature type="region of interest" description="Disordered" evidence="2">
    <location>
        <begin position="392"/>
        <end position="524"/>
    </location>
</feature>
<dbReference type="AlphaFoldDB" id="A0A1L7XB46"/>
<evidence type="ECO:0000256" key="1">
    <source>
        <dbReference type="SAM" id="Coils"/>
    </source>
</evidence>
<keyword evidence="1" id="KW-0175">Coiled coil</keyword>
<feature type="compositionally biased region" description="Basic and acidic residues" evidence="2">
    <location>
        <begin position="536"/>
        <end position="552"/>
    </location>
</feature>
<feature type="compositionally biased region" description="Polar residues" evidence="2">
    <location>
        <begin position="312"/>
        <end position="322"/>
    </location>
</feature>
<feature type="compositionally biased region" description="Basic and acidic residues" evidence="2">
    <location>
        <begin position="715"/>
        <end position="725"/>
    </location>
</feature>
<dbReference type="STRING" id="576137.A0A1L7XB46"/>
<feature type="compositionally biased region" description="Polar residues" evidence="2">
    <location>
        <begin position="218"/>
        <end position="241"/>
    </location>
</feature>
<feature type="compositionally biased region" description="Basic residues" evidence="2">
    <location>
        <begin position="427"/>
        <end position="438"/>
    </location>
</feature>
<feature type="compositionally biased region" description="Polar residues" evidence="2">
    <location>
        <begin position="97"/>
        <end position="119"/>
    </location>
</feature>
<feature type="compositionally biased region" description="Basic and acidic residues" evidence="2">
    <location>
        <begin position="602"/>
        <end position="617"/>
    </location>
</feature>
<dbReference type="OrthoDB" id="5333304at2759"/>
<feature type="region of interest" description="Disordered" evidence="2">
    <location>
        <begin position="700"/>
        <end position="735"/>
    </location>
</feature>
<feature type="compositionally biased region" description="Polar residues" evidence="2">
    <location>
        <begin position="398"/>
        <end position="417"/>
    </location>
</feature>
<sequence length="877" mass="98345">MAQGAVATMVPSNGAPLTAEELREILEYDKIVQFRDAIFAGTHPRIKIPAHLVTSTRNIASPSSSSTPRANMPARHATPGAQPPYNRRPGGGGTLAYATSGTHNEEASSSLFNNKSPYNQRPGGVGTLTSSASKSEINPILLEKSDDLIKAEIQLQRQRLERGLREQIEKQRLEAKALLQTSESLPNFDLSEVLSKALEIVHPSTSAEAEPSVGARSASDSFDENTFYSSQHDSPMSSASPRASDDPVVVQSQSGQTVDERPAEIHSAQNQVEDREVVMTGTSLSNNKYLATPAQSQPHSQNAADSTNLQVSRMDTSNSDSSMAEVASAGGQPPGRKWQTTNHGILRQAFDDVVISPVMRAHNLSPLAPQPSRVSPLATARDPPMLRDTAAVEEVQAPQVTALRTQIGGISSTDSSPKGTKGPDKKKEKKKQKGKRKAKDSLDTPDSPYIKPEPRSPSPYAVAPLPRPQKRQRQAGQYAAELNYDEPRHDPEEVIQGRPAEQYREVPVSREYERVEERYEPEVRRPEPVYRRIEREDDGYRRVEPPEDEYQRLDGGQYARRPQSPAVFALPYVPGEIRPRAASHAITERRVYEEPRYYREPAIRASVRPDADRERSRSPVMRPPPQPLRLVVDEYGRKFYEPIPATSMRQSVAPPIRYREPEVAYERAPVRAISGRAPIEVYEDEGVVYRRPSPALAAPRRVVTQPEYSTTSQPEYREYRQREYSVRPTGMAPPGEEYVQMRAAPERRQMSHFEEAPREYIRRAPSVHPEAVRYEVPREYVGRMQSVRPEVPLREYGASVRPEARREMLPQSQRESSVRPVDAIPPRREHLVGAEGERYYGEVPRGRAAEIAFIERPRARESSVLVYADDVRKEVYR</sequence>
<feature type="region of interest" description="Disordered" evidence="2">
    <location>
        <begin position="57"/>
        <end position="131"/>
    </location>
</feature>
<feature type="region of interest" description="Disordered" evidence="2">
    <location>
        <begin position="602"/>
        <end position="627"/>
    </location>
</feature>
<feature type="region of interest" description="Disordered" evidence="2">
    <location>
        <begin position="802"/>
        <end position="827"/>
    </location>
</feature>
<protein>
    <submittedName>
        <fullName evidence="3">Uncharacterized protein</fullName>
    </submittedName>
</protein>
<evidence type="ECO:0000313" key="3">
    <source>
        <dbReference type="EMBL" id="CZR62260.1"/>
    </source>
</evidence>
<organism evidence="3 4">
    <name type="scientific">Phialocephala subalpina</name>
    <dbReference type="NCBI Taxonomy" id="576137"/>
    <lineage>
        <taxon>Eukaryota</taxon>
        <taxon>Fungi</taxon>
        <taxon>Dikarya</taxon>
        <taxon>Ascomycota</taxon>
        <taxon>Pezizomycotina</taxon>
        <taxon>Leotiomycetes</taxon>
        <taxon>Helotiales</taxon>
        <taxon>Mollisiaceae</taxon>
        <taxon>Phialocephala</taxon>
        <taxon>Phialocephala fortinii species complex</taxon>
    </lineage>
</organism>
<feature type="compositionally biased region" description="Basic and acidic residues" evidence="2">
    <location>
        <begin position="501"/>
        <end position="524"/>
    </location>
</feature>